<proteinExistence type="predicted"/>
<sequence length="60" mass="6669">MQALEILDYARQLQEVRGERAVLEAAQRATACEAKGDNEAAANWRRIQSALTTIQSPHMS</sequence>
<gene>
    <name evidence="1" type="ORF">JHL16_03545</name>
</gene>
<reference evidence="1" key="1">
    <citation type="submission" date="2021-01" db="EMBL/GenBank/DDBJ databases">
        <authorList>
            <person name="Sun Q."/>
        </authorList>
    </citation>
    <scope>NUCLEOTIDE SEQUENCE</scope>
    <source>
        <strain evidence="1">YIM B02566</strain>
    </source>
</reference>
<protein>
    <submittedName>
        <fullName evidence="1">Uncharacterized protein</fullName>
    </submittedName>
</protein>
<name>A0ACC5QYH7_9HYPH</name>
<evidence type="ECO:0000313" key="2">
    <source>
        <dbReference type="Proteomes" id="UP000616151"/>
    </source>
</evidence>
<evidence type="ECO:0000313" key="1">
    <source>
        <dbReference type="EMBL" id="MBK1865412.1"/>
    </source>
</evidence>
<organism evidence="1 2">
    <name type="scientific">Taklimakanibacter albus</name>
    <dbReference type="NCBI Taxonomy" id="2800327"/>
    <lineage>
        <taxon>Bacteria</taxon>
        <taxon>Pseudomonadati</taxon>
        <taxon>Pseudomonadota</taxon>
        <taxon>Alphaproteobacteria</taxon>
        <taxon>Hyphomicrobiales</taxon>
        <taxon>Aestuariivirgaceae</taxon>
        <taxon>Taklimakanibacter</taxon>
    </lineage>
</organism>
<accession>A0ACC5QYH7</accession>
<dbReference type="Proteomes" id="UP000616151">
    <property type="component" value="Unassembled WGS sequence"/>
</dbReference>
<dbReference type="EMBL" id="JAENHL010000004">
    <property type="protein sequence ID" value="MBK1865412.1"/>
    <property type="molecule type" value="Genomic_DNA"/>
</dbReference>
<keyword evidence="2" id="KW-1185">Reference proteome</keyword>
<comment type="caution">
    <text evidence="1">The sequence shown here is derived from an EMBL/GenBank/DDBJ whole genome shotgun (WGS) entry which is preliminary data.</text>
</comment>